<dbReference type="EMBL" id="ARXU01000006">
    <property type="protein sequence ID" value="KGD61036.1"/>
    <property type="molecule type" value="Genomic_DNA"/>
</dbReference>
<dbReference type="PANTHER" id="PTHR43096:SF52">
    <property type="entry name" value="DNAJ HOMOLOG 1, MITOCHONDRIAL-RELATED"/>
    <property type="match status" value="1"/>
</dbReference>
<accession>A0ABR4WCV5</accession>
<dbReference type="InterPro" id="IPR036869">
    <property type="entry name" value="J_dom_sf"/>
</dbReference>
<dbReference type="SMART" id="SM00271">
    <property type="entry name" value="DnaJ"/>
    <property type="match status" value="1"/>
</dbReference>
<proteinExistence type="predicted"/>
<organism evidence="3 4">
    <name type="scientific">Alcanivorax jadensis T9</name>
    <dbReference type="NCBI Taxonomy" id="1177181"/>
    <lineage>
        <taxon>Bacteria</taxon>
        <taxon>Pseudomonadati</taxon>
        <taxon>Pseudomonadota</taxon>
        <taxon>Gammaproteobacteria</taxon>
        <taxon>Oceanospirillales</taxon>
        <taxon>Alcanivoracaceae</taxon>
        <taxon>Alcanivorax</taxon>
    </lineage>
</organism>
<keyword evidence="1" id="KW-0143">Chaperone</keyword>
<evidence type="ECO:0000256" key="1">
    <source>
        <dbReference type="ARBA" id="ARBA00023186"/>
    </source>
</evidence>
<dbReference type="SUPFAM" id="SSF46565">
    <property type="entry name" value="Chaperone J-domain"/>
    <property type="match status" value="1"/>
</dbReference>
<dbReference type="InterPro" id="IPR002939">
    <property type="entry name" value="DnaJ_C"/>
</dbReference>
<dbReference type="Gene3D" id="1.20.5.460">
    <property type="entry name" value="Single helix bin"/>
    <property type="match status" value="1"/>
</dbReference>
<sequence>MDFKDYYALLGVEPDADAAAIKTAYRRLARKYHPDISKEDDAEARFKDVAEAWQVLKDPDKRADYDQLRALRNQQGDHGSFQPPPGWQPSGGGFDPADAGFSDFFESLFTGARQARGGHAPSRRGQDVEIELPIFLEDTVSSESKSVSYRLPEYDQYGQVLGEKSKTLNVKIPAGVTGGERIRLKGQGIAGIGNAPAGDVYLRIRLVPHPLFDVEGHNLIVTVPVAPWEVALGAKIEVPTLTGAVQMTIPAHSQNGKKLRIPGKGLPGKTGKGDLIAVLKVVMPDATGEDIEQLWQQLADKASFDPRAQWRR</sequence>
<dbReference type="RefSeq" id="WP_035247630.1">
    <property type="nucleotide sequence ID" value="NZ_ARXU01000006.1"/>
</dbReference>
<dbReference type="Gene3D" id="1.10.287.110">
    <property type="entry name" value="DnaJ domain"/>
    <property type="match status" value="1"/>
</dbReference>
<dbReference type="InterPro" id="IPR001623">
    <property type="entry name" value="DnaJ_domain"/>
</dbReference>
<dbReference type="CDD" id="cd06257">
    <property type="entry name" value="DnaJ"/>
    <property type="match status" value="1"/>
</dbReference>
<dbReference type="SUPFAM" id="SSF49493">
    <property type="entry name" value="HSP40/DnaJ peptide-binding domain"/>
    <property type="match status" value="2"/>
</dbReference>
<dbReference type="Pfam" id="PF00226">
    <property type="entry name" value="DnaJ"/>
    <property type="match status" value="1"/>
</dbReference>
<gene>
    <name evidence="3" type="ORF">T9A_01896</name>
</gene>
<comment type="caution">
    <text evidence="3">The sequence shown here is derived from an EMBL/GenBank/DDBJ whole genome shotgun (WGS) entry which is preliminary data.</text>
</comment>
<dbReference type="PROSITE" id="PS50076">
    <property type="entry name" value="DNAJ_2"/>
    <property type="match status" value="1"/>
</dbReference>
<keyword evidence="4" id="KW-1185">Reference proteome</keyword>
<protein>
    <submittedName>
        <fullName evidence="3">DnaJ family curved-DNA-binding protein</fullName>
    </submittedName>
</protein>
<dbReference type="CDD" id="cd10747">
    <property type="entry name" value="DnaJ_C"/>
    <property type="match status" value="1"/>
</dbReference>
<dbReference type="PROSITE" id="PS00636">
    <property type="entry name" value="DNAJ_1"/>
    <property type="match status" value="1"/>
</dbReference>
<dbReference type="Gene3D" id="2.60.260.20">
    <property type="entry name" value="Urease metallochaperone UreE, N-terminal domain"/>
    <property type="match status" value="2"/>
</dbReference>
<evidence type="ECO:0000313" key="4">
    <source>
        <dbReference type="Proteomes" id="UP000029443"/>
    </source>
</evidence>
<evidence type="ECO:0000313" key="3">
    <source>
        <dbReference type="EMBL" id="KGD61036.1"/>
    </source>
</evidence>
<dbReference type="InterPro" id="IPR018253">
    <property type="entry name" value="DnaJ_domain_CS"/>
</dbReference>
<dbReference type="Pfam" id="PF01556">
    <property type="entry name" value="DnaJ_C"/>
    <property type="match status" value="1"/>
</dbReference>
<name>A0ABR4WCV5_9GAMM</name>
<dbReference type="PANTHER" id="PTHR43096">
    <property type="entry name" value="DNAJ HOMOLOG 1, MITOCHONDRIAL-RELATED"/>
    <property type="match status" value="1"/>
</dbReference>
<reference evidence="3 4" key="1">
    <citation type="submission" date="2012-09" db="EMBL/GenBank/DDBJ databases">
        <title>Genome Sequence of alkane-degrading Bacterium Alcanivorax jadensis T9.</title>
        <authorList>
            <person name="Lai Q."/>
            <person name="Shao Z."/>
        </authorList>
    </citation>
    <scope>NUCLEOTIDE SEQUENCE [LARGE SCALE GENOMIC DNA]</scope>
    <source>
        <strain evidence="3 4">T9</strain>
    </source>
</reference>
<dbReference type="NCBIfam" id="NF007618">
    <property type="entry name" value="PRK10266.1"/>
    <property type="match status" value="1"/>
</dbReference>
<feature type="domain" description="J" evidence="2">
    <location>
        <begin position="5"/>
        <end position="69"/>
    </location>
</feature>
<dbReference type="InterPro" id="IPR008971">
    <property type="entry name" value="HSP40/DnaJ_pept-bd"/>
</dbReference>
<dbReference type="Proteomes" id="UP000029443">
    <property type="component" value="Unassembled WGS sequence"/>
</dbReference>
<evidence type="ECO:0000259" key="2">
    <source>
        <dbReference type="PROSITE" id="PS50076"/>
    </source>
</evidence>
<dbReference type="PRINTS" id="PR00625">
    <property type="entry name" value="JDOMAIN"/>
</dbReference>